<dbReference type="SUPFAM" id="SSF53474">
    <property type="entry name" value="alpha/beta-Hydrolases"/>
    <property type="match status" value="1"/>
</dbReference>
<dbReference type="Proteomes" id="UP000029995">
    <property type="component" value="Unassembled WGS sequence"/>
</dbReference>
<protein>
    <submittedName>
        <fullName evidence="2">Alpha/beta hydrolase</fullName>
    </submittedName>
</protein>
<dbReference type="PANTHER" id="PTHR43798:SF29">
    <property type="entry name" value="AB HYDROLASE-1 DOMAIN-CONTAINING PROTEIN"/>
    <property type="match status" value="1"/>
</dbReference>
<feature type="domain" description="AB hydrolase-1" evidence="1">
    <location>
        <begin position="5"/>
        <end position="224"/>
    </location>
</feature>
<dbReference type="PRINTS" id="PR00111">
    <property type="entry name" value="ABHYDROLASE"/>
</dbReference>
<dbReference type="AlphaFoldDB" id="A0A0A0D5B9"/>
<evidence type="ECO:0000259" key="1">
    <source>
        <dbReference type="Pfam" id="PF12697"/>
    </source>
</evidence>
<name>A0A0A0D5B9_9PROT</name>
<accession>A0A0A0D5B9</accession>
<reference evidence="2 3" key="1">
    <citation type="submission" date="2014-01" db="EMBL/GenBank/DDBJ databases">
        <title>Genome sequence determination for a cystic fibrosis isolate, Inquilinus limosus.</title>
        <authorList>
            <person name="Pino M."/>
            <person name="Di Conza J."/>
            <person name="Gutkind G."/>
        </authorList>
    </citation>
    <scope>NUCLEOTIDE SEQUENCE [LARGE SCALE GENOMIC DNA]</scope>
    <source>
        <strain evidence="2 3">MP06</strain>
    </source>
</reference>
<keyword evidence="2" id="KW-0378">Hydrolase</keyword>
<dbReference type="Pfam" id="PF12697">
    <property type="entry name" value="Abhydrolase_6"/>
    <property type="match status" value="1"/>
</dbReference>
<evidence type="ECO:0000313" key="2">
    <source>
        <dbReference type="EMBL" id="KGM32257.1"/>
    </source>
</evidence>
<dbReference type="InterPro" id="IPR000073">
    <property type="entry name" value="AB_hydrolase_1"/>
</dbReference>
<organism evidence="2 3">
    <name type="scientific">Inquilinus limosus MP06</name>
    <dbReference type="NCBI Taxonomy" id="1398085"/>
    <lineage>
        <taxon>Bacteria</taxon>
        <taxon>Pseudomonadati</taxon>
        <taxon>Pseudomonadota</taxon>
        <taxon>Alphaproteobacteria</taxon>
        <taxon>Rhodospirillales</taxon>
        <taxon>Rhodospirillaceae</taxon>
        <taxon>Inquilinus</taxon>
    </lineage>
</organism>
<proteinExistence type="predicted"/>
<dbReference type="GO" id="GO:0016787">
    <property type="term" value="F:hydrolase activity"/>
    <property type="evidence" value="ECO:0007669"/>
    <property type="project" value="UniProtKB-KW"/>
</dbReference>
<dbReference type="PANTHER" id="PTHR43798">
    <property type="entry name" value="MONOACYLGLYCEROL LIPASE"/>
    <property type="match status" value="1"/>
</dbReference>
<dbReference type="OrthoDB" id="5491135at2"/>
<dbReference type="Gene3D" id="3.40.50.1820">
    <property type="entry name" value="alpha/beta hydrolase"/>
    <property type="match status" value="1"/>
</dbReference>
<dbReference type="EMBL" id="JANX01000349">
    <property type="protein sequence ID" value="KGM32257.1"/>
    <property type="molecule type" value="Genomic_DNA"/>
</dbReference>
<sequence length="234" mass="24717">MTLPVLFLPGLLCDADLWAAQLNAFSAERPVAVASLAGADSVAGLAEAALDAAPPRFALAALSMGGYVALEILRRAPERVGGLALIDTSARPDTEEQSRRRRGLLALARKGEFKGVTPRLLPMLLHPGRLEDEALTGRVMAMAARIGRDAFLRQQTAILGRPDSRPDLPRIGCPTVVVCGRQDALTPLAVSEEMAGLIPGADLMVVEECGHLSTMERPDAVNAALATWLGRLAA</sequence>
<comment type="caution">
    <text evidence="2">The sequence shown here is derived from an EMBL/GenBank/DDBJ whole genome shotgun (WGS) entry which is preliminary data.</text>
</comment>
<gene>
    <name evidence="2" type="ORF">P409_22460</name>
</gene>
<dbReference type="InterPro" id="IPR050266">
    <property type="entry name" value="AB_hydrolase_sf"/>
</dbReference>
<dbReference type="InterPro" id="IPR029058">
    <property type="entry name" value="AB_hydrolase_fold"/>
</dbReference>
<dbReference type="RefSeq" id="WP_034843923.1">
    <property type="nucleotide sequence ID" value="NZ_JANX01000349.1"/>
</dbReference>
<evidence type="ECO:0000313" key="3">
    <source>
        <dbReference type="Proteomes" id="UP000029995"/>
    </source>
</evidence>